<dbReference type="InterPro" id="IPR043128">
    <property type="entry name" value="Rev_trsase/Diguanyl_cyclase"/>
</dbReference>
<keyword evidence="3" id="KW-1185">Reference proteome</keyword>
<comment type="caution">
    <text evidence="2">The sequence shown here is derived from an EMBL/GenBank/DDBJ whole genome shotgun (WGS) entry which is preliminary data.</text>
</comment>
<organism evidence="2 3">
    <name type="scientific">Tanacetum coccineum</name>
    <dbReference type="NCBI Taxonomy" id="301880"/>
    <lineage>
        <taxon>Eukaryota</taxon>
        <taxon>Viridiplantae</taxon>
        <taxon>Streptophyta</taxon>
        <taxon>Embryophyta</taxon>
        <taxon>Tracheophyta</taxon>
        <taxon>Spermatophyta</taxon>
        <taxon>Magnoliopsida</taxon>
        <taxon>eudicotyledons</taxon>
        <taxon>Gunneridae</taxon>
        <taxon>Pentapetalae</taxon>
        <taxon>asterids</taxon>
        <taxon>campanulids</taxon>
        <taxon>Asterales</taxon>
        <taxon>Asteraceae</taxon>
        <taxon>Asteroideae</taxon>
        <taxon>Anthemideae</taxon>
        <taxon>Anthemidinae</taxon>
        <taxon>Tanacetum</taxon>
    </lineage>
</organism>
<dbReference type="PANTHER" id="PTHR34072">
    <property type="entry name" value="ENZYMATIC POLYPROTEIN-RELATED"/>
    <property type="match status" value="1"/>
</dbReference>
<accession>A0ABQ5GQ03</accession>
<reference evidence="2" key="2">
    <citation type="submission" date="2022-01" db="EMBL/GenBank/DDBJ databases">
        <authorList>
            <person name="Yamashiro T."/>
            <person name="Shiraishi A."/>
            <person name="Satake H."/>
            <person name="Nakayama K."/>
        </authorList>
    </citation>
    <scope>NUCLEOTIDE SEQUENCE</scope>
</reference>
<dbReference type="InterPro" id="IPR041577">
    <property type="entry name" value="RT_RNaseH_2"/>
</dbReference>
<dbReference type="Pfam" id="PF17919">
    <property type="entry name" value="RT_RNaseH_2"/>
    <property type="match status" value="1"/>
</dbReference>
<name>A0ABQ5GQ03_9ASTR</name>
<gene>
    <name evidence="2" type="ORF">Tco_1044109</name>
</gene>
<reference evidence="2" key="1">
    <citation type="journal article" date="2022" name="Int. J. Mol. Sci.">
        <title>Draft Genome of Tanacetum Coccineum: Genomic Comparison of Closely Related Tanacetum-Family Plants.</title>
        <authorList>
            <person name="Yamashiro T."/>
            <person name="Shiraishi A."/>
            <person name="Nakayama K."/>
            <person name="Satake H."/>
        </authorList>
    </citation>
    <scope>NUCLEOTIDE SEQUENCE</scope>
</reference>
<sequence length="790" mass="88981">MTKLTQKKVKFEWGDKQETVFQLLKQKLCSAPILALPEGSEDFIVYCDASIKGLGAVLMQREKVIAYASRQLKIHEKNYTTHDLELGAVVSKIVQETTKKIVQIKQRMQAARDRQKSYADLKRKPMEFQDHLKELFHDNKDAMAINLDNELHSIKIGKMTINEYFTKIKSMVDRLKNLGCVVSEKNLVIYAVNRLDTRFATLVEIIRHHEPLPTFETVRNMLLLKEPSINDQSGASTTFESSSSSPTILMVTNSPDNKGEVTLLENAGHQGVQGKRNGDVSRRIVPVRSCKCFGSFQEGPAEALREKDDLKLKLEKFETSSKKLTGLLNNQISVNNKNGFCFDSQITENELHDIHKNNGEVLAYDSSVNKIEEENNHVNDRFNKVKEYHAVPPPYTRNYMPQTYLSGWEMGERKSQTPRVDKTNWNGLMTQKLGDGFEFNKKACFVCGSLNHLIKDCKFYENKMVGKSMLNYMGRVTGQMEVRTVWNNAQRVNHQNKLSHPHPKRNFVPTAILTKSGNVPVNTAKQSSLRATVSNSTARYVNTAATRPTVNDAKPSSNVFHKSHSSVKRTIYQRTVPKNISAVQGHEENAVKSSACWIWRPTGKGNPQYALQDQGIFDSGCSRHMTRNKSYHRLCINIDPHEFSHVYLVISRLELKDKKELGIPGQTVTGKEFSNPLLAGSLPKTISAKFWNTSTSKIVNSVKQIHAIVDGKAVVISESSVRNDLFFDDKDGITCLTNDDIFENLALMGVPLNLGADKAVHKERGDSVERAITIDASLVAAHDSDNIIRT</sequence>
<evidence type="ECO:0000259" key="1">
    <source>
        <dbReference type="Pfam" id="PF17919"/>
    </source>
</evidence>
<dbReference type="SUPFAM" id="SSF56672">
    <property type="entry name" value="DNA/RNA polymerases"/>
    <property type="match status" value="1"/>
</dbReference>
<evidence type="ECO:0000313" key="2">
    <source>
        <dbReference type="EMBL" id="GJT77384.1"/>
    </source>
</evidence>
<dbReference type="PANTHER" id="PTHR34072:SF52">
    <property type="entry name" value="RIBONUCLEASE H"/>
    <property type="match status" value="1"/>
</dbReference>
<feature type="domain" description="Reverse transcriptase/retrotransposon-derived protein RNase H-like" evidence="1">
    <location>
        <begin position="13"/>
        <end position="92"/>
    </location>
</feature>
<dbReference type="Gene3D" id="3.30.70.270">
    <property type="match status" value="1"/>
</dbReference>
<dbReference type="Pfam" id="PF14223">
    <property type="entry name" value="Retrotran_gag_2"/>
    <property type="match status" value="1"/>
</dbReference>
<evidence type="ECO:0000313" key="3">
    <source>
        <dbReference type="Proteomes" id="UP001151760"/>
    </source>
</evidence>
<dbReference type="EMBL" id="BQNB010018706">
    <property type="protein sequence ID" value="GJT77384.1"/>
    <property type="molecule type" value="Genomic_DNA"/>
</dbReference>
<dbReference type="InterPro" id="IPR043502">
    <property type="entry name" value="DNA/RNA_pol_sf"/>
</dbReference>
<protein>
    <submittedName>
        <fullName evidence="2">Ribonuclease H-like domain-containing protein</fullName>
    </submittedName>
</protein>
<proteinExistence type="predicted"/>
<dbReference type="Proteomes" id="UP001151760">
    <property type="component" value="Unassembled WGS sequence"/>
</dbReference>